<dbReference type="Gene3D" id="3.40.50.150">
    <property type="entry name" value="Vaccinia Virus protein VP39"/>
    <property type="match status" value="1"/>
</dbReference>
<evidence type="ECO:0000256" key="1">
    <source>
        <dbReference type="ARBA" id="ARBA00008361"/>
    </source>
</evidence>
<dbReference type="AlphaFoldDB" id="A0A376CYY0"/>
<evidence type="ECO:0000259" key="5">
    <source>
        <dbReference type="Pfam" id="PF08241"/>
    </source>
</evidence>
<feature type="domain" description="Methyltransferase type 11" evidence="5">
    <location>
        <begin position="84"/>
        <end position="170"/>
    </location>
</feature>
<dbReference type="PANTHER" id="PTHR44942">
    <property type="entry name" value="METHYLTRANSF_11 DOMAIN-CONTAINING PROTEIN"/>
    <property type="match status" value="1"/>
</dbReference>
<accession>A0A376CYY0</accession>
<sequence length="284" mass="32361">MLKITKRRGIFKGIMATTSSPHPRPENYPSYRKASAQQGPSFRTSQQRARSARAFAHGADTYHDVRPGYPDEVAALISTAHTVLDIGAGTGKLTETLSNPEVYASDPSPDMARVLTRLAVPCWRATAEETALSDSSLDAITCAQTWHWVDEKRACAEFDRVLRPGGRVVLVWNTIDVGADPWILRLSRIMHSGDVQRPGFYPTIAPPWEIREELRLTWKHTLTPEQLHQLMHTRSYWLRNDEKIHERMTYNLNWYLFEHMGFHPGQELAIPYRTDAFVLARPGE</sequence>
<dbReference type="EC" id="2.1.1.-" evidence="6"/>
<feature type="region of interest" description="Disordered" evidence="4">
    <location>
        <begin position="12"/>
        <end position="47"/>
    </location>
</feature>
<dbReference type="Pfam" id="PF08241">
    <property type="entry name" value="Methyltransf_11"/>
    <property type="match status" value="1"/>
</dbReference>
<dbReference type="SUPFAM" id="SSF53335">
    <property type="entry name" value="S-adenosyl-L-methionine-dependent methyltransferases"/>
    <property type="match status" value="1"/>
</dbReference>
<evidence type="ECO:0000256" key="3">
    <source>
        <dbReference type="ARBA" id="ARBA00022679"/>
    </source>
</evidence>
<protein>
    <submittedName>
        <fullName evidence="6">Methyltransferase</fullName>
        <ecNumber evidence="6">2.1.1.-</ecNumber>
    </submittedName>
</protein>
<evidence type="ECO:0000313" key="6">
    <source>
        <dbReference type="EMBL" id="STC78278.1"/>
    </source>
</evidence>
<name>A0A376CYY0_9CORY</name>
<dbReference type="EMBL" id="UFXP01000001">
    <property type="protein sequence ID" value="STC78278.1"/>
    <property type="molecule type" value="Genomic_DNA"/>
</dbReference>
<dbReference type="InterPro" id="IPR051052">
    <property type="entry name" value="Diverse_substrate_MTase"/>
</dbReference>
<dbReference type="GO" id="GO:0032259">
    <property type="term" value="P:methylation"/>
    <property type="evidence" value="ECO:0007669"/>
    <property type="project" value="UniProtKB-KW"/>
</dbReference>
<proteinExistence type="inferred from homology"/>
<gene>
    <name evidence="6" type="ORF">NCTC10289_01504</name>
</gene>
<keyword evidence="2 6" id="KW-0489">Methyltransferase</keyword>
<dbReference type="GO" id="GO:0008757">
    <property type="term" value="F:S-adenosylmethionine-dependent methyltransferase activity"/>
    <property type="evidence" value="ECO:0007669"/>
    <property type="project" value="InterPro"/>
</dbReference>
<evidence type="ECO:0000313" key="7">
    <source>
        <dbReference type="Proteomes" id="UP000254287"/>
    </source>
</evidence>
<evidence type="ECO:0000256" key="2">
    <source>
        <dbReference type="ARBA" id="ARBA00022603"/>
    </source>
</evidence>
<organism evidence="6 7">
    <name type="scientific">Corynebacterium minutissimum</name>
    <dbReference type="NCBI Taxonomy" id="38301"/>
    <lineage>
        <taxon>Bacteria</taxon>
        <taxon>Bacillati</taxon>
        <taxon>Actinomycetota</taxon>
        <taxon>Actinomycetes</taxon>
        <taxon>Mycobacteriales</taxon>
        <taxon>Corynebacteriaceae</taxon>
        <taxon>Corynebacterium</taxon>
    </lineage>
</organism>
<keyword evidence="3 6" id="KW-0808">Transferase</keyword>
<evidence type="ECO:0000256" key="4">
    <source>
        <dbReference type="SAM" id="MobiDB-lite"/>
    </source>
</evidence>
<dbReference type="Proteomes" id="UP000254287">
    <property type="component" value="Unassembled WGS sequence"/>
</dbReference>
<dbReference type="InterPro" id="IPR029063">
    <property type="entry name" value="SAM-dependent_MTases_sf"/>
</dbReference>
<reference evidence="6 7" key="1">
    <citation type="submission" date="2018-06" db="EMBL/GenBank/DDBJ databases">
        <authorList>
            <consortium name="Pathogen Informatics"/>
            <person name="Doyle S."/>
        </authorList>
    </citation>
    <scope>NUCLEOTIDE SEQUENCE [LARGE SCALE GENOMIC DNA]</scope>
    <source>
        <strain evidence="6 7">NCTC10289</strain>
    </source>
</reference>
<dbReference type="PANTHER" id="PTHR44942:SF4">
    <property type="entry name" value="METHYLTRANSFERASE TYPE 11 DOMAIN-CONTAINING PROTEIN"/>
    <property type="match status" value="1"/>
</dbReference>
<comment type="similarity">
    <text evidence="1">Belongs to the methyltransferase superfamily.</text>
</comment>
<dbReference type="InterPro" id="IPR013216">
    <property type="entry name" value="Methyltransf_11"/>
</dbReference>
<dbReference type="CDD" id="cd02440">
    <property type="entry name" value="AdoMet_MTases"/>
    <property type="match status" value="1"/>
</dbReference>